<feature type="compositionally biased region" description="Low complexity" evidence="2">
    <location>
        <begin position="284"/>
        <end position="296"/>
    </location>
</feature>
<feature type="coiled-coil region" evidence="1">
    <location>
        <begin position="317"/>
        <end position="365"/>
    </location>
</feature>
<dbReference type="Proteomes" id="UP001501475">
    <property type="component" value="Unassembled WGS sequence"/>
</dbReference>
<organism evidence="3 4">
    <name type="scientific">Nostocoides vanveenii</name>
    <dbReference type="NCBI Taxonomy" id="330835"/>
    <lineage>
        <taxon>Bacteria</taxon>
        <taxon>Bacillati</taxon>
        <taxon>Actinomycetota</taxon>
        <taxon>Actinomycetes</taxon>
        <taxon>Micrococcales</taxon>
        <taxon>Intrasporangiaceae</taxon>
        <taxon>Nostocoides</taxon>
    </lineage>
</organism>
<sequence>MTDEAGQVGIVDPAEEAFAQAGERLYAAPLTEFMATRTELVAAARAAKDRPLATRIGKLRKPSVAAGLVNHVVRAHPELVEQVRSVGAQLRAAQANLHGTAISALRPARDGVIAELLAAAEAVARAGDAPLTSAARDEIRDTVIAALASEEATEAMASGALTRTLAYSGFGEVDLDDAVVEGFRLPAPKLVLLRPPRQPEPDRASLDEPVAARAREQVEPELDAPATTPEPDGPDPAPPATGRPERSAVEDPLAALTRGLGRATPTDTAEVSAETADAPSPGPRESLSSSARASTRAAEDDDDADPEALIEAAAQAYAEAAGRVAQAKAAVAQASRELNASKVRADDLRAQLAATEAELADLFARDAQAREAVTQAVQARLAAAELLARREAQA</sequence>
<evidence type="ECO:0000256" key="1">
    <source>
        <dbReference type="SAM" id="Coils"/>
    </source>
</evidence>
<proteinExistence type="predicted"/>
<evidence type="ECO:0000313" key="4">
    <source>
        <dbReference type="Proteomes" id="UP001501475"/>
    </source>
</evidence>
<evidence type="ECO:0000313" key="3">
    <source>
        <dbReference type="EMBL" id="GAA1744372.1"/>
    </source>
</evidence>
<dbReference type="RefSeq" id="WP_344060627.1">
    <property type="nucleotide sequence ID" value="NZ_BAAAPN010000003.1"/>
</dbReference>
<name>A0ABN2JZ08_9MICO</name>
<reference evidence="3 4" key="1">
    <citation type="journal article" date="2019" name="Int. J. Syst. Evol. Microbiol.">
        <title>The Global Catalogue of Microorganisms (GCM) 10K type strain sequencing project: providing services to taxonomists for standard genome sequencing and annotation.</title>
        <authorList>
            <consortium name="The Broad Institute Genomics Platform"/>
            <consortium name="The Broad Institute Genome Sequencing Center for Infectious Disease"/>
            <person name="Wu L."/>
            <person name="Ma J."/>
        </authorList>
    </citation>
    <scope>NUCLEOTIDE SEQUENCE [LARGE SCALE GENOMIC DNA]</scope>
    <source>
        <strain evidence="3 4">JCM 15591</strain>
    </source>
</reference>
<feature type="compositionally biased region" description="Basic and acidic residues" evidence="2">
    <location>
        <begin position="197"/>
        <end position="206"/>
    </location>
</feature>
<keyword evidence="4" id="KW-1185">Reference proteome</keyword>
<gene>
    <name evidence="3" type="ORF">GCM10009810_01240</name>
</gene>
<feature type="region of interest" description="Disordered" evidence="2">
    <location>
        <begin position="193"/>
        <end position="307"/>
    </location>
</feature>
<comment type="caution">
    <text evidence="3">The sequence shown here is derived from an EMBL/GenBank/DDBJ whole genome shotgun (WGS) entry which is preliminary data.</text>
</comment>
<dbReference type="EMBL" id="BAAAPN010000003">
    <property type="protein sequence ID" value="GAA1744372.1"/>
    <property type="molecule type" value="Genomic_DNA"/>
</dbReference>
<evidence type="ECO:0000256" key="2">
    <source>
        <dbReference type="SAM" id="MobiDB-lite"/>
    </source>
</evidence>
<protein>
    <submittedName>
        <fullName evidence="3">Uncharacterized protein</fullName>
    </submittedName>
</protein>
<accession>A0ABN2JZ08</accession>
<keyword evidence="1" id="KW-0175">Coiled coil</keyword>